<keyword evidence="2" id="KW-0067">ATP-binding</keyword>
<reference evidence="4 5" key="1">
    <citation type="submission" date="2021-06" db="EMBL/GenBank/DDBJ databases">
        <authorList>
            <person name="Sun Q."/>
            <person name="Li D."/>
        </authorList>
    </citation>
    <scope>NUCLEOTIDE SEQUENCE [LARGE SCALE GENOMIC DNA]</scope>
    <source>
        <strain evidence="4 5">MSJ-5</strain>
    </source>
</reference>
<accession>A0ABS6G5D7</accession>
<dbReference type="Proteomes" id="UP000779508">
    <property type="component" value="Unassembled WGS sequence"/>
</dbReference>
<feature type="domain" description="Bacterial type II secretion system protein E" evidence="3">
    <location>
        <begin position="379"/>
        <end position="393"/>
    </location>
</feature>
<gene>
    <name evidence="4" type="primary">tadA</name>
    <name evidence="4" type="ORF">KQI88_14315</name>
</gene>
<evidence type="ECO:0000259" key="3">
    <source>
        <dbReference type="PROSITE" id="PS00662"/>
    </source>
</evidence>
<evidence type="ECO:0000256" key="2">
    <source>
        <dbReference type="ARBA" id="ARBA00022840"/>
    </source>
</evidence>
<dbReference type="RefSeq" id="WP_216418444.1">
    <property type="nucleotide sequence ID" value="NZ_JAHLQK010000005.1"/>
</dbReference>
<proteinExistence type="predicted"/>
<dbReference type="InterPro" id="IPR007831">
    <property type="entry name" value="T2SS_GspE_N"/>
</dbReference>
<dbReference type="PANTHER" id="PTHR30258">
    <property type="entry name" value="TYPE II SECRETION SYSTEM PROTEIN GSPE-RELATED"/>
    <property type="match status" value="1"/>
</dbReference>
<dbReference type="PROSITE" id="PS00662">
    <property type="entry name" value="T2SP_E"/>
    <property type="match status" value="1"/>
</dbReference>
<evidence type="ECO:0000313" key="5">
    <source>
        <dbReference type="Proteomes" id="UP000779508"/>
    </source>
</evidence>
<comment type="caution">
    <text evidence="4">The sequence shown here is derived from an EMBL/GenBank/DDBJ whole genome shotgun (WGS) entry which is preliminary data.</text>
</comment>
<evidence type="ECO:0000313" key="4">
    <source>
        <dbReference type="EMBL" id="MBU5677594.1"/>
    </source>
</evidence>
<protein>
    <submittedName>
        <fullName evidence="4">Flp pilus assembly complex ATPase component TadA</fullName>
    </submittedName>
</protein>
<organism evidence="4 5">
    <name type="scientific">Alkaliphilus flagellatus</name>
    <dbReference type="NCBI Taxonomy" id="2841507"/>
    <lineage>
        <taxon>Bacteria</taxon>
        <taxon>Bacillati</taxon>
        <taxon>Bacillota</taxon>
        <taxon>Clostridia</taxon>
        <taxon>Peptostreptococcales</taxon>
        <taxon>Natronincolaceae</taxon>
        <taxon>Alkaliphilus</taxon>
    </lineage>
</organism>
<dbReference type="SMART" id="SM00382">
    <property type="entry name" value="AAA"/>
    <property type="match status" value="1"/>
</dbReference>
<dbReference type="InterPro" id="IPR001482">
    <property type="entry name" value="T2SS/T4SS_dom"/>
</dbReference>
<dbReference type="InterPro" id="IPR003593">
    <property type="entry name" value="AAA+_ATPase"/>
</dbReference>
<dbReference type="Pfam" id="PF00437">
    <property type="entry name" value="T2SSE"/>
    <property type="match status" value="1"/>
</dbReference>
<dbReference type="CDD" id="cd01129">
    <property type="entry name" value="PulE-GspE-like"/>
    <property type="match status" value="1"/>
</dbReference>
<keyword evidence="1" id="KW-0547">Nucleotide-binding</keyword>
<keyword evidence="5" id="KW-1185">Reference proteome</keyword>
<name>A0ABS6G5D7_9FIRM</name>
<evidence type="ECO:0000256" key="1">
    <source>
        <dbReference type="ARBA" id="ARBA00022741"/>
    </source>
</evidence>
<dbReference type="EMBL" id="JAHLQK010000005">
    <property type="protein sequence ID" value="MBU5677594.1"/>
    <property type="molecule type" value="Genomic_DNA"/>
</dbReference>
<dbReference type="Pfam" id="PF05157">
    <property type="entry name" value="MshEN"/>
    <property type="match status" value="1"/>
</dbReference>
<dbReference type="PANTHER" id="PTHR30258:SF1">
    <property type="entry name" value="PROTEIN TRANSPORT PROTEIN HOFB HOMOLOG"/>
    <property type="match status" value="1"/>
</dbReference>
<sequence length="559" mass="62750">MSGKTKRLGDLLIEAGLIEQEQLEKALELQKVTFKKLGEILIDEGFVKESQIIEVLEFQLGIPHLDLEKYFINPEMPRLISEKLARRHMLIPVKKERDNLIVAMSDPLNIFAVDDIKIATGLEVIPAISTRQNIENAINRYYGSESAENAIEEFKREYRMPDLDDLEAQDALDISNAPMVRLVNSFIKQAVRLNASDIHLEPYEKTLRLRFRIDGDLQEIMSIAKSAHQAIISRIKILGRMDIAEKRIPQDGRVEMVIDSGDIDMRISILPTVYGEKAVIRLLDRSSVVISKDQLGFTQDNLKIFDEIIKSPHGIILVTGPTGSGKTTTLYAALKELNNVVRNIITIEDPVEYRLEGVNQVQVSNKAGLTFASGLKAILRQDPDIVMVGEIRDGETAHIAVRAAITGHLVLSTMHTNDTASTVTRFTDMGIESYLVSSSVIGVVAQRLIKKICPYCKESYYSTSVDKKILDIEENVLLHRGKGCNICNYTGYKGRQAVQEIMRIDETIRALIDERASIDKIRKKALENGMTSLKENCKQLIFQGVTTVEELARIAYGLE</sequence>